<evidence type="ECO:0000256" key="3">
    <source>
        <dbReference type="ARBA" id="ARBA00022723"/>
    </source>
</evidence>
<evidence type="ECO:0000256" key="4">
    <source>
        <dbReference type="ARBA" id="ARBA00023004"/>
    </source>
</evidence>
<comment type="caution">
    <text evidence="7">The sequence shown here is derived from an EMBL/GenBank/DDBJ whole genome shotgun (WGS) entry which is preliminary data.</text>
</comment>
<dbReference type="InterPro" id="IPR036396">
    <property type="entry name" value="Cyt_P450_sf"/>
</dbReference>
<keyword evidence="5" id="KW-0503">Monooxygenase</keyword>
<keyword evidence="6" id="KW-0812">Transmembrane</keyword>
<evidence type="ECO:0000256" key="5">
    <source>
        <dbReference type="RuleBase" id="RU000461"/>
    </source>
</evidence>
<dbReference type="PANTHER" id="PTHR24300">
    <property type="entry name" value="CYTOCHROME P450 508A4-RELATED"/>
    <property type="match status" value="1"/>
</dbReference>
<keyword evidence="3 5" id="KW-0479">Metal-binding</keyword>
<evidence type="ECO:0000256" key="1">
    <source>
        <dbReference type="ARBA" id="ARBA00001971"/>
    </source>
</evidence>
<dbReference type="InterPro" id="IPR017972">
    <property type="entry name" value="Cyt_P450_CS"/>
</dbReference>
<dbReference type="EMBL" id="CAWYQH010000152">
    <property type="protein sequence ID" value="CAK8696050.1"/>
    <property type="molecule type" value="Genomic_DNA"/>
</dbReference>
<dbReference type="SUPFAM" id="SSF48264">
    <property type="entry name" value="Cytochrome P450"/>
    <property type="match status" value="1"/>
</dbReference>
<keyword evidence="6" id="KW-1133">Transmembrane helix</keyword>
<evidence type="ECO:0000256" key="6">
    <source>
        <dbReference type="SAM" id="Phobius"/>
    </source>
</evidence>
<keyword evidence="8" id="KW-1185">Reference proteome</keyword>
<dbReference type="Gene3D" id="1.10.630.10">
    <property type="entry name" value="Cytochrome P450"/>
    <property type="match status" value="1"/>
</dbReference>
<dbReference type="InterPro" id="IPR050182">
    <property type="entry name" value="Cytochrome_P450_fam2"/>
</dbReference>
<name>A0ABP0GWE1_CLALP</name>
<dbReference type="PANTHER" id="PTHR24300:SF397">
    <property type="entry name" value="CYTOCHROME P450 2U1"/>
    <property type="match status" value="1"/>
</dbReference>
<dbReference type="Pfam" id="PF00067">
    <property type="entry name" value="p450"/>
    <property type="match status" value="1"/>
</dbReference>
<organism evidence="7 8">
    <name type="scientific">Clavelina lepadiformis</name>
    <name type="common">Light-bulb sea squirt</name>
    <name type="synonym">Ascidia lepadiformis</name>
    <dbReference type="NCBI Taxonomy" id="159417"/>
    <lineage>
        <taxon>Eukaryota</taxon>
        <taxon>Metazoa</taxon>
        <taxon>Chordata</taxon>
        <taxon>Tunicata</taxon>
        <taxon>Ascidiacea</taxon>
        <taxon>Aplousobranchia</taxon>
        <taxon>Clavelinidae</taxon>
        <taxon>Clavelina</taxon>
    </lineage>
</organism>
<dbReference type="PRINTS" id="PR00385">
    <property type="entry name" value="P450"/>
</dbReference>
<protein>
    <recommendedName>
        <fullName evidence="9">Cytochrome P450</fullName>
    </recommendedName>
</protein>
<gene>
    <name evidence="7" type="ORF">CVLEPA_LOCUS29242</name>
</gene>
<evidence type="ECO:0000256" key="2">
    <source>
        <dbReference type="ARBA" id="ARBA00010617"/>
    </source>
</evidence>
<keyword evidence="6" id="KW-0472">Membrane</keyword>
<keyword evidence="5" id="KW-0349">Heme</keyword>
<comment type="cofactor">
    <cofactor evidence="1">
        <name>heme</name>
        <dbReference type="ChEBI" id="CHEBI:30413"/>
    </cofactor>
</comment>
<keyword evidence="4 5" id="KW-0408">Iron</keyword>
<feature type="transmembrane region" description="Helical" evidence="6">
    <location>
        <begin position="12"/>
        <end position="28"/>
    </location>
</feature>
<evidence type="ECO:0008006" key="9">
    <source>
        <dbReference type="Google" id="ProtNLM"/>
    </source>
</evidence>
<reference evidence="7 8" key="1">
    <citation type="submission" date="2024-02" db="EMBL/GenBank/DDBJ databases">
        <authorList>
            <person name="Daric V."/>
            <person name="Darras S."/>
        </authorList>
    </citation>
    <scope>NUCLEOTIDE SEQUENCE [LARGE SCALE GENOMIC DNA]</scope>
</reference>
<dbReference type="PRINTS" id="PR00463">
    <property type="entry name" value="EP450I"/>
</dbReference>
<dbReference type="PROSITE" id="PS00086">
    <property type="entry name" value="CYTOCHROME_P450"/>
    <property type="match status" value="1"/>
</dbReference>
<evidence type="ECO:0000313" key="8">
    <source>
        <dbReference type="Proteomes" id="UP001642483"/>
    </source>
</evidence>
<comment type="similarity">
    <text evidence="2 5">Belongs to the cytochrome P450 family.</text>
</comment>
<evidence type="ECO:0000313" key="7">
    <source>
        <dbReference type="EMBL" id="CAK8696050.1"/>
    </source>
</evidence>
<keyword evidence="5" id="KW-0560">Oxidoreductase</keyword>
<accession>A0ABP0GWE1</accession>
<dbReference type="InterPro" id="IPR002401">
    <property type="entry name" value="Cyt_P450_E_grp-I"/>
</dbReference>
<proteinExistence type="inferred from homology"/>
<dbReference type="InterPro" id="IPR001128">
    <property type="entry name" value="Cyt_P450"/>
</dbReference>
<dbReference type="Proteomes" id="UP001642483">
    <property type="component" value="Unassembled WGS sequence"/>
</dbReference>
<sequence length="531" mass="60502">MFNLNMSVNPYLLSIAIAVLLYCIMLRFRRDSPKQSKALPCEKGLPLLGVVLKVSTFPERAMEKWGKKHGPLFAIRVGWMNVVVIGSQEVAYEAFAKNDCFNDRPQSIPLISDGNGIVLINSTDFHREQRRFGLFTLREFGMGRKSLEPQLIDTSYDLCDTIASMCTSKTGSSDPFPLHTYISTTVSSVISRMVFGHVIGTENKQLQEFFARLQNPEIRKASSFLRGATMFAPFLRHLPYFKGQWEKGIQFQHLCHDGIKAEILDHQRSRDPHNPRDFIDCFLNEMEKSDSAANPDSASTWKHSVMSSDEVQECSSDWKAFSSFHINQLVAIVRDLFLAGSETTATSLSWIVLYLCKYQGVQKKMQDKIDDVIGQSGIPKMGLMDKMPYVRSVIQEITRLRPIAPLNVPHKASRDATLMGYHIPKDSIILTNIWAIHHDESKWPKPDEFLPERHLDKNGKFIKSPDWILFGVGHRSCLGQQLAKMELFIMTVALFQRFNFTLAPGENPDMKGRSIITLHTHYYDVVATKRY</sequence>